<dbReference type="OrthoDB" id="25029at2759"/>
<dbReference type="GO" id="GO:0005634">
    <property type="term" value="C:nucleus"/>
    <property type="evidence" value="ECO:0007669"/>
    <property type="project" value="TreeGrafter"/>
</dbReference>
<dbReference type="InterPro" id="IPR037136">
    <property type="entry name" value="RNA3'_phos_cyclase_dom_sf"/>
</dbReference>
<dbReference type="InterPro" id="IPR023797">
    <property type="entry name" value="RNA3'_phos_cyclase_dom"/>
</dbReference>
<dbReference type="PANTHER" id="PTHR11096:SF0">
    <property type="entry name" value="RNA 3'-TERMINAL PHOSPHATE CYCLASE"/>
    <property type="match status" value="1"/>
</dbReference>
<feature type="domain" description="RNA 3'-terminal phosphate cyclase" evidence="1">
    <location>
        <begin position="14"/>
        <end position="335"/>
    </location>
</feature>
<evidence type="ECO:0000313" key="2">
    <source>
        <dbReference type="EMBL" id="RKU45555.1"/>
    </source>
</evidence>
<reference evidence="2 3" key="1">
    <citation type="submission" date="2018-08" db="EMBL/GenBank/DDBJ databases">
        <title>Draft genome of the lignicolous fungus Coniochaeta pulveracea.</title>
        <authorList>
            <person name="Borstlap C.J."/>
            <person name="De Witt R.N."/>
            <person name="Botha A."/>
            <person name="Volschenk H."/>
        </authorList>
    </citation>
    <scope>NUCLEOTIDE SEQUENCE [LARGE SCALE GENOMIC DNA]</scope>
    <source>
        <strain evidence="2 3">CAB683</strain>
    </source>
</reference>
<sequence length="415" mass="45819">MPPPKPITLDGRTGEGGGQLVRLAVSLSSVTGIPIRITNVRGNRPGKRGGGLKAQHVASLSYLASATDAVVSGLAVGSQTLDFAPRRRPWEIRDRKIRIVAETAAASTLLVFQAVLPFLLFAGGTEVVELEIVGGTNVSFSLSYEYADQVLLPALEERFGVVVERRLGRRGWSAGRVEEGEVWFGIRPLGVGETLRVREEWREREYGEEDFKVISVDVTILAPEDMHAEFQTTLVRDLEVVFPDAEVVFKVVEDTIHDSRVYVLCVAKSNTLRWGRDCLTAVGKRGRKADVVTAVSRRVCKELSGEVQSRGTVDEYLQDQLVVFQALAEGRSSFPRTGVRPDSEDGLKEAVAELVIDERMRKDKTVVPFGEGSMHTTTARWVTGELLDRVEWYNKGKVCRGVGMRVEEDLVSTVH</sequence>
<dbReference type="InterPro" id="IPR013792">
    <property type="entry name" value="RNA3'P_cycl/enolpyr_Trfase_a/b"/>
</dbReference>
<protein>
    <recommendedName>
        <fullName evidence="1">RNA 3'-terminal phosphate cyclase domain-containing protein</fullName>
    </recommendedName>
</protein>
<dbReference type="PANTHER" id="PTHR11096">
    <property type="entry name" value="RNA 3' TERMINAL PHOSPHATE CYCLASE"/>
    <property type="match status" value="1"/>
</dbReference>
<dbReference type="GO" id="GO:0006396">
    <property type="term" value="P:RNA processing"/>
    <property type="evidence" value="ECO:0007669"/>
    <property type="project" value="InterPro"/>
</dbReference>
<dbReference type="STRING" id="177199.A0A420YCD0"/>
<dbReference type="AlphaFoldDB" id="A0A420YCD0"/>
<gene>
    <name evidence="2" type="ORF">DL546_006165</name>
</gene>
<dbReference type="InterPro" id="IPR000228">
    <property type="entry name" value="RNA3'_term_phos_cyc"/>
</dbReference>
<dbReference type="EMBL" id="QVQW01000020">
    <property type="protein sequence ID" value="RKU45555.1"/>
    <property type="molecule type" value="Genomic_DNA"/>
</dbReference>
<proteinExistence type="predicted"/>
<dbReference type="Pfam" id="PF01137">
    <property type="entry name" value="RTC"/>
    <property type="match status" value="1"/>
</dbReference>
<dbReference type="GO" id="GO:0003963">
    <property type="term" value="F:RNA-3'-phosphate cyclase activity"/>
    <property type="evidence" value="ECO:0007669"/>
    <property type="project" value="TreeGrafter"/>
</dbReference>
<dbReference type="InterPro" id="IPR036553">
    <property type="entry name" value="RPTC_insert"/>
</dbReference>
<keyword evidence="3" id="KW-1185">Reference proteome</keyword>
<dbReference type="Proteomes" id="UP000275385">
    <property type="component" value="Unassembled WGS sequence"/>
</dbReference>
<comment type="caution">
    <text evidence="2">The sequence shown here is derived from an EMBL/GenBank/DDBJ whole genome shotgun (WGS) entry which is preliminary data.</text>
</comment>
<name>A0A420YCD0_9PEZI</name>
<evidence type="ECO:0000313" key="3">
    <source>
        <dbReference type="Proteomes" id="UP000275385"/>
    </source>
</evidence>
<organism evidence="2 3">
    <name type="scientific">Coniochaeta pulveracea</name>
    <dbReference type="NCBI Taxonomy" id="177199"/>
    <lineage>
        <taxon>Eukaryota</taxon>
        <taxon>Fungi</taxon>
        <taxon>Dikarya</taxon>
        <taxon>Ascomycota</taxon>
        <taxon>Pezizomycotina</taxon>
        <taxon>Sordariomycetes</taxon>
        <taxon>Sordariomycetidae</taxon>
        <taxon>Coniochaetales</taxon>
        <taxon>Coniochaetaceae</taxon>
        <taxon>Coniochaeta</taxon>
    </lineage>
</organism>
<dbReference type="Gene3D" id="3.30.360.20">
    <property type="entry name" value="RNA 3'-terminal phosphate cyclase, insert domain"/>
    <property type="match status" value="1"/>
</dbReference>
<evidence type="ECO:0000259" key="1">
    <source>
        <dbReference type="Pfam" id="PF01137"/>
    </source>
</evidence>
<dbReference type="Gene3D" id="3.65.10.20">
    <property type="entry name" value="RNA 3'-terminal phosphate cyclase domain"/>
    <property type="match status" value="1"/>
</dbReference>
<dbReference type="SUPFAM" id="SSF55205">
    <property type="entry name" value="EPT/RTPC-like"/>
    <property type="match status" value="1"/>
</dbReference>
<accession>A0A420YCD0</accession>